<evidence type="ECO:0000256" key="8">
    <source>
        <dbReference type="ARBA" id="ARBA00022989"/>
    </source>
</evidence>
<evidence type="ECO:0000256" key="15">
    <source>
        <dbReference type="SAM" id="Phobius"/>
    </source>
</evidence>
<comment type="pathway">
    <text evidence="2">Phospholipid metabolism; phosphatidylinositol phosphate biosynthesis.</text>
</comment>
<dbReference type="UniPathway" id="UPA00220"/>
<dbReference type="Proteomes" id="UP000327493">
    <property type="component" value="Chromosome 12"/>
</dbReference>
<dbReference type="SMART" id="SM00144">
    <property type="entry name" value="PI3K_rbd"/>
    <property type="match status" value="1"/>
</dbReference>
<dbReference type="Gene3D" id="2.60.40.150">
    <property type="entry name" value="C2 domain"/>
    <property type="match status" value="2"/>
</dbReference>
<proteinExistence type="inferred from homology"/>
<evidence type="ECO:0000256" key="10">
    <source>
        <dbReference type="ARBA" id="ARBA00023136"/>
    </source>
</evidence>
<dbReference type="InterPro" id="IPR003113">
    <property type="entry name" value="PI3K_ABD"/>
</dbReference>
<keyword evidence="4" id="KW-0813">Transport</keyword>
<comment type="catalytic activity">
    <reaction evidence="13">
        <text>a 1,2-diacyl-sn-glycero-3-phospho-(1D-myo-inositol-4,5-bisphosphate) + ATP = a 1,2-diacyl-sn-glycero-3-phospho-(1D-myo-inositol-3,4,5-trisphosphate) + ADP + H(+)</text>
        <dbReference type="Rhea" id="RHEA:21292"/>
        <dbReference type="ChEBI" id="CHEBI:15378"/>
        <dbReference type="ChEBI" id="CHEBI:30616"/>
        <dbReference type="ChEBI" id="CHEBI:57836"/>
        <dbReference type="ChEBI" id="CHEBI:58456"/>
        <dbReference type="ChEBI" id="CHEBI:456216"/>
        <dbReference type="EC" id="2.7.1.153"/>
    </reaction>
    <physiologicalReaction direction="left-to-right" evidence="13">
        <dbReference type="Rhea" id="RHEA:21293"/>
    </physiologicalReaction>
</comment>
<sequence length="1112" mass="128098">MEPDLIDADFSLHILQALLDDGDEGSRGHQGSIDVGLADVALYAKERKRKEKVQFTARLTRLLQPGETEIRSPSLPLCEGVLAASEEMTGREREVAHVRCCCAKRGPNDFVLTAEVLRIKQMFFVAGAKNTAGAGRGNERRSIYKKFREVDLLDKKKTVTALKPGEDRAIFLGLGMILSSVMMYFVLGITILRSYADSVWTEEGLCVVLNSTVTADMNCSYNCGSDCWRVSKYPCLQVYVSVNNTGRVSRLSHNEETQDVSSECFYVPRCQKDSVAMHAMIMKISEHLKVNQKVPCYYDPSEQQEMVLLTPLHDHSVVFHSLLWPSCMLIGGALIIVMVKLTQYLSRLCEEMGKIKRFVGTTMPPRPSSGELWGMHLMPPSILVDCLLPNGMLLTLECLREATLITVKHELFKEARKYPLYNLLQEESSYIFVSVTQEAEREEFYDETRRLCDLRLFQAFLKVIEPVGNREEKILNREIEVQDFRRNILNVCKEAVDLRDSNGPHSRALYVYPPNVESCAELPRHIYNKLDKGQIIVVIWVIVSPSNDKQKYTLKINHDYVPEQVIAEAIRKKTRSMLLSQEQLKMCVQEYQGKYILKVCGCDEYLLEKYPLSQYKYVRSCIMLGRMPNLMLMAKDSLYSQLPMDNFTMPSYARRISTATPYMNGETATKSLWTINGTLRIRILCATYVNVNIRDIDKIYVRTGIYHGGEQLCDNVNTQRVERVAELRHEHCPLAWGNINLFDYTHTLVAGKMALNLWPVPHGLEDLLNPIGVTGSNPNKETPCLELEFDHFSCPVKYPDMTIIEDHANWNISRELGFNYCHTGLSNRLARDNPLTDADNEQLRQVCNRDPLSEITEQEKDFLWRHRQHCVNMPEILPKILLAVKWNSRDEIAQMYCLLKDWPAIKPEQAMELLDCNFPDPMIREFAVKCLEKYLTDDKLSQYLIQLVQVLKYEQYLDNPLARFLLKRALTNQRIGHFFFWHLKSEMHNKTVSQRFGLLLESYCRACGMYLKHLSRQVEAMEKLINLTDLLKQEKKDEAQKVQMKFLVEQMRRPDYMDALQSFTSPLNPAHQLGNLRLEECRMMSSAKRPLWLNWENPDMISEAGHANTADH</sequence>
<dbReference type="Pfam" id="PF00792">
    <property type="entry name" value="PI3K_C2"/>
    <property type="match status" value="1"/>
</dbReference>
<comment type="caution">
    <text evidence="19">The sequence shown here is derived from an EMBL/GenBank/DDBJ whole genome shotgun (WGS) entry which is preliminary data.</text>
</comment>
<dbReference type="InterPro" id="IPR003930">
    <property type="entry name" value="K_chnl_Ca-activ_BK_bsu"/>
</dbReference>
<dbReference type="InterPro" id="IPR000341">
    <property type="entry name" value="PI3K_Ras-bd_dom"/>
</dbReference>
<dbReference type="Pfam" id="PF00613">
    <property type="entry name" value="PI3Ka"/>
    <property type="match status" value="1"/>
</dbReference>
<comment type="similarity">
    <text evidence="14">Belongs to the PI3/PI4-kinase family.</text>
</comment>
<dbReference type="SUPFAM" id="SSF54236">
    <property type="entry name" value="Ubiquitin-like"/>
    <property type="match status" value="1"/>
</dbReference>
<keyword evidence="6" id="KW-0547">Nucleotide-binding</keyword>
<dbReference type="InterPro" id="IPR015382">
    <property type="entry name" value="KCNMB2_ball_chain_dom"/>
</dbReference>
<evidence type="ECO:0000259" key="16">
    <source>
        <dbReference type="PROSITE" id="PS51544"/>
    </source>
</evidence>
<dbReference type="FunFam" id="3.10.20.90:FF:000055">
    <property type="entry name" value="Phosphatidylinositol 4,5-bisphosphate 3-kinase catalytic subunit"/>
    <property type="match status" value="1"/>
</dbReference>
<dbReference type="InterPro" id="IPR035892">
    <property type="entry name" value="C2_domain_sf"/>
</dbReference>
<feature type="domain" description="PI3K-RBD" evidence="18">
    <location>
        <begin position="532"/>
        <end position="634"/>
    </location>
</feature>
<evidence type="ECO:0000256" key="7">
    <source>
        <dbReference type="ARBA" id="ARBA00022840"/>
    </source>
</evidence>
<dbReference type="FunFam" id="1.25.40.70:FF:000001">
    <property type="entry name" value="Phosphatidylinositol 4,5-bisphosphate 3-kinase catalytic subunit"/>
    <property type="match status" value="1"/>
</dbReference>
<evidence type="ECO:0000256" key="13">
    <source>
        <dbReference type="ARBA" id="ARBA00023981"/>
    </source>
</evidence>
<dbReference type="InterPro" id="IPR002420">
    <property type="entry name" value="PI3K-type_C2_dom"/>
</dbReference>
<evidence type="ECO:0000256" key="6">
    <source>
        <dbReference type="ARBA" id="ARBA00022741"/>
    </source>
</evidence>
<name>A0A5J5D6Z3_9PERO</name>
<dbReference type="EC" id="2.7.1.153" evidence="3"/>
<keyword evidence="9" id="KW-0406">Ion transport</keyword>
<evidence type="ECO:0000256" key="4">
    <source>
        <dbReference type="ARBA" id="ARBA00022448"/>
    </source>
</evidence>
<evidence type="ECO:0000256" key="5">
    <source>
        <dbReference type="ARBA" id="ARBA00022692"/>
    </source>
</evidence>
<evidence type="ECO:0000256" key="9">
    <source>
        <dbReference type="ARBA" id="ARBA00023065"/>
    </source>
</evidence>
<feature type="transmembrane region" description="Helical" evidence="15">
    <location>
        <begin position="169"/>
        <end position="192"/>
    </location>
</feature>
<evidence type="ECO:0000259" key="17">
    <source>
        <dbReference type="PROSITE" id="PS51545"/>
    </source>
</evidence>
<protein>
    <recommendedName>
        <fullName evidence="3">phosphatidylinositol-4,5-bisphosphate 3-kinase</fullName>
        <ecNumber evidence="3">2.7.1.153</ecNumber>
    </recommendedName>
</protein>
<dbReference type="Gene3D" id="4.10.81.20">
    <property type="entry name" value="KCNMB2, ball/chain domain"/>
    <property type="match status" value="1"/>
</dbReference>
<feature type="domain" description="PIK helical" evidence="17">
    <location>
        <begin position="829"/>
        <end position="1006"/>
    </location>
</feature>
<evidence type="ECO:0000256" key="1">
    <source>
        <dbReference type="ARBA" id="ARBA00004141"/>
    </source>
</evidence>
<keyword evidence="10 15" id="KW-0472">Membrane</keyword>
<evidence type="ECO:0000256" key="14">
    <source>
        <dbReference type="PROSITE-ProRule" id="PRU00877"/>
    </source>
</evidence>
<dbReference type="Pfam" id="PF02192">
    <property type="entry name" value="PI3K_p85B"/>
    <property type="match status" value="1"/>
</dbReference>
<keyword evidence="12" id="KW-0407">Ion channel</keyword>
<keyword evidence="8 15" id="KW-1133">Transmembrane helix</keyword>
<dbReference type="InterPro" id="IPR037096">
    <property type="entry name" value="KCNMB2_ball/chain_dom_sf"/>
</dbReference>
<feature type="transmembrane region" description="Helical" evidence="15">
    <location>
        <begin position="317"/>
        <end position="339"/>
    </location>
</feature>
<dbReference type="Pfam" id="PF00794">
    <property type="entry name" value="PI3K_rbd"/>
    <property type="match status" value="1"/>
</dbReference>
<dbReference type="InterPro" id="IPR042236">
    <property type="entry name" value="PI3K_accessory_sf"/>
</dbReference>
<evidence type="ECO:0000259" key="18">
    <source>
        <dbReference type="PROSITE" id="PS51546"/>
    </source>
</evidence>
<dbReference type="PANTHER" id="PTHR10258">
    <property type="entry name" value="CALCIUM-ACTIVATED POTASSIUM CHANNEL SUBUNIT BETA"/>
    <property type="match status" value="1"/>
</dbReference>
<dbReference type="FunFam" id="3.10.20.90:FF:000593">
    <property type="entry name" value="Zgc:158659"/>
    <property type="match status" value="1"/>
</dbReference>
<dbReference type="SMART" id="SM00145">
    <property type="entry name" value="PI3Ka"/>
    <property type="match status" value="1"/>
</dbReference>
<evidence type="ECO:0000256" key="12">
    <source>
        <dbReference type="ARBA" id="ARBA00023303"/>
    </source>
</evidence>
<dbReference type="InterPro" id="IPR029071">
    <property type="entry name" value="Ubiquitin-like_domsf"/>
</dbReference>
<dbReference type="Pfam" id="PF03185">
    <property type="entry name" value="CaKB"/>
    <property type="match status" value="1"/>
</dbReference>
<dbReference type="GO" id="GO:0008076">
    <property type="term" value="C:voltage-gated potassium channel complex"/>
    <property type="evidence" value="ECO:0007669"/>
    <property type="project" value="TreeGrafter"/>
</dbReference>
<dbReference type="PROSITE" id="PS51545">
    <property type="entry name" value="PIK_HELICAL"/>
    <property type="match status" value="1"/>
</dbReference>
<dbReference type="GO" id="GO:0005524">
    <property type="term" value="F:ATP binding"/>
    <property type="evidence" value="ECO:0007669"/>
    <property type="project" value="UniProtKB-KW"/>
</dbReference>
<dbReference type="Gene3D" id="1.25.40.70">
    <property type="entry name" value="Phosphatidylinositol 3-kinase, accessory domain (PIK)"/>
    <property type="match status" value="1"/>
</dbReference>
<evidence type="ECO:0000256" key="3">
    <source>
        <dbReference type="ARBA" id="ARBA00012010"/>
    </source>
</evidence>
<dbReference type="AlphaFoldDB" id="A0A5J5D6Z3"/>
<dbReference type="SUPFAM" id="SSF48371">
    <property type="entry name" value="ARM repeat"/>
    <property type="match status" value="1"/>
</dbReference>
<feature type="domain" description="PI3K-ABD" evidence="16">
    <location>
        <begin position="378"/>
        <end position="467"/>
    </location>
</feature>
<dbReference type="PROSITE" id="PS51546">
    <property type="entry name" value="PI3K_RBD"/>
    <property type="match status" value="1"/>
</dbReference>
<dbReference type="PROSITE" id="PS51544">
    <property type="entry name" value="PI3K_ABD"/>
    <property type="match status" value="1"/>
</dbReference>
<organism evidence="19 20">
    <name type="scientific">Etheostoma spectabile</name>
    <name type="common">orangethroat darter</name>
    <dbReference type="NCBI Taxonomy" id="54343"/>
    <lineage>
        <taxon>Eukaryota</taxon>
        <taxon>Metazoa</taxon>
        <taxon>Chordata</taxon>
        <taxon>Craniata</taxon>
        <taxon>Vertebrata</taxon>
        <taxon>Euteleostomi</taxon>
        <taxon>Actinopterygii</taxon>
        <taxon>Neopterygii</taxon>
        <taxon>Teleostei</taxon>
        <taxon>Neoteleostei</taxon>
        <taxon>Acanthomorphata</taxon>
        <taxon>Eupercaria</taxon>
        <taxon>Perciformes</taxon>
        <taxon>Percoidei</taxon>
        <taxon>Percidae</taxon>
        <taxon>Etheostomatinae</taxon>
        <taxon>Etheostoma</taxon>
    </lineage>
</organism>
<dbReference type="EMBL" id="VOFY01000012">
    <property type="protein sequence ID" value="KAA8587341.1"/>
    <property type="molecule type" value="Genomic_DNA"/>
</dbReference>
<dbReference type="InterPro" id="IPR001263">
    <property type="entry name" value="PI3K_accessory_dom"/>
</dbReference>
<dbReference type="Pfam" id="PF09303">
    <property type="entry name" value="KcnmB2_inactiv"/>
    <property type="match status" value="1"/>
</dbReference>
<keyword evidence="11" id="KW-0325">Glycoprotein</keyword>
<dbReference type="SUPFAM" id="SSF49562">
    <property type="entry name" value="C2 domain (Calcium/lipid-binding domain, CaLB)"/>
    <property type="match status" value="1"/>
</dbReference>
<accession>A0A5J5D6Z3</accession>
<dbReference type="Gene3D" id="3.30.1010.10">
    <property type="entry name" value="Phosphatidylinositol 3-kinase Catalytic Subunit, Chain A, domain 4"/>
    <property type="match status" value="1"/>
</dbReference>
<keyword evidence="20" id="KW-1185">Reference proteome</keyword>
<dbReference type="GO" id="GO:0015269">
    <property type="term" value="F:calcium-activated potassium channel activity"/>
    <property type="evidence" value="ECO:0007669"/>
    <property type="project" value="InterPro"/>
</dbReference>
<dbReference type="GO" id="GO:0005513">
    <property type="term" value="P:detection of calcium ion"/>
    <property type="evidence" value="ECO:0007669"/>
    <property type="project" value="TreeGrafter"/>
</dbReference>
<evidence type="ECO:0000256" key="11">
    <source>
        <dbReference type="ARBA" id="ARBA00023180"/>
    </source>
</evidence>
<dbReference type="GO" id="GO:0015459">
    <property type="term" value="F:potassium channel regulator activity"/>
    <property type="evidence" value="ECO:0007669"/>
    <property type="project" value="TreeGrafter"/>
</dbReference>
<reference evidence="19 20" key="1">
    <citation type="submission" date="2019-08" db="EMBL/GenBank/DDBJ databases">
        <title>A chromosome-level genome assembly, high-density linkage maps, and genome scans reveal the genomic architecture of hybrid incompatibilities underlying speciation via character displacement in darters (Percidae: Etheostominae).</title>
        <authorList>
            <person name="Moran R.L."/>
            <person name="Catchen J.M."/>
            <person name="Fuller R.C."/>
        </authorList>
    </citation>
    <scope>NUCLEOTIDE SEQUENCE [LARGE SCALE GENOMIC DNA]</scope>
    <source>
        <strain evidence="19">EspeVRDwgs_2016</strain>
        <tissue evidence="19">Muscle</tissue>
    </source>
</reference>
<dbReference type="CDD" id="cd00872">
    <property type="entry name" value="PI3Ka_I"/>
    <property type="match status" value="1"/>
</dbReference>
<gene>
    <name evidence="19" type="ORF">FQN60_016203</name>
</gene>
<dbReference type="PRINTS" id="PR01450">
    <property type="entry name" value="BKCHANNELB"/>
</dbReference>
<keyword evidence="7" id="KW-0067">ATP-binding</keyword>
<evidence type="ECO:0000313" key="19">
    <source>
        <dbReference type="EMBL" id="KAA8587341.1"/>
    </source>
</evidence>
<evidence type="ECO:0000256" key="2">
    <source>
        <dbReference type="ARBA" id="ARBA00004805"/>
    </source>
</evidence>
<keyword evidence="5 15" id="KW-0812">Transmembrane</keyword>
<comment type="subcellular location">
    <subcellularLocation>
        <location evidence="1">Membrane</location>
        <topology evidence="1">Multi-pass membrane protein</topology>
    </subcellularLocation>
</comment>
<dbReference type="PANTHER" id="PTHR10258:SF5">
    <property type="entry name" value="CALCIUM-ACTIVATED POTASSIUM CHANNEL SUBUNIT BETA-2"/>
    <property type="match status" value="1"/>
</dbReference>
<evidence type="ECO:0000313" key="20">
    <source>
        <dbReference type="Proteomes" id="UP000327493"/>
    </source>
</evidence>
<dbReference type="SMART" id="SM00143">
    <property type="entry name" value="PI3K_p85B"/>
    <property type="match status" value="1"/>
</dbReference>
<dbReference type="InterPro" id="IPR016024">
    <property type="entry name" value="ARM-type_fold"/>
</dbReference>
<dbReference type="GO" id="GO:0046934">
    <property type="term" value="F:1-phosphatidylinositol-4,5-bisphosphate 3-kinase activity"/>
    <property type="evidence" value="ECO:0007669"/>
    <property type="project" value="UniProtKB-EC"/>
</dbReference>
<dbReference type="Gene3D" id="3.10.20.90">
    <property type="entry name" value="Phosphatidylinositol 3-kinase Catalytic Subunit, Chain A, domain 1"/>
    <property type="match status" value="2"/>
</dbReference>